<keyword evidence="3" id="KW-1185">Reference proteome</keyword>
<gene>
    <name evidence="2" type="ORF">CKO45_03730</name>
</gene>
<proteinExistence type="predicted"/>
<comment type="caution">
    <text evidence="2">The sequence shown here is derived from an EMBL/GenBank/DDBJ whole genome shotgun (WGS) entry which is preliminary data.</text>
</comment>
<reference evidence="2 3" key="1">
    <citation type="journal article" date="2020" name="Microorganisms">
        <title>Osmotic Adaptation and Compatible Solute Biosynthesis of Phototrophic Bacteria as Revealed from Genome Analyses.</title>
        <authorList>
            <person name="Imhoff J.F."/>
            <person name="Rahn T."/>
            <person name="Kunzel S."/>
            <person name="Keller A."/>
            <person name="Neulinger S.C."/>
        </authorList>
    </citation>
    <scope>NUCLEOTIDE SEQUENCE [LARGE SCALE GENOMIC DNA]</scope>
    <source>
        <strain evidence="2 3">DSM 15382</strain>
    </source>
</reference>
<dbReference type="Proteomes" id="UP000697995">
    <property type="component" value="Unassembled WGS sequence"/>
</dbReference>
<accession>A0ABS1CSI8</accession>
<evidence type="ECO:0000256" key="1">
    <source>
        <dbReference type="SAM" id="MobiDB-lite"/>
    </source>
</evidence>
<feature type="compositionally biased region" description="Low complexity" evidence="1">
    <location>
        <begin position="15"/>
        <end position="38"/>
    </location>
</feature>
<protein>
    <submittedName>
        <fullName evidence="2">Uncharacterized protein</fullName>
    </submittedName>
</protein>
<feature type="region of interest" description="Disordered" evidence="1">
    <location>
        <begin position="1"/>
        <end position="42"/>
    </location>
</feature>
<sequence length="105" mass="10729">MATPRQRRIIPPSPRQALAGRPGASAAGLLPAPAALQAPDRRLRLSERVARPGAARSRPGLRFVGAPRPAASTADLVPLDSPACPNLPSAVVPARAAANLLPEGP</sequence>
<name>A0ABS1CSI8_9PROT</name>
<evidence type="ECO:0000313" key="2">
    <source>
        <dbReference type="EMBL" id="MBK1657339.1"/>
    </source>
</evidence>
<evidence type="ECO:0000313" key="3">
    <source>
        <dbReference type="Proteomes" id="UP000697995"/>
    </source>
</evidence>
<dbReference type="EMBL" id="NRSG01000015">
    <property type="protein sequence ID" value="MBK1657339.1"/>
    <property type="molecule type" value="Genomic_DNA"/>
</dbReference>
<organism evidence="2 3">
    <name type="scientific">Paracraurococcus ruber</name>
    <dbReference type="NCBI Taxonomy" id="77675"/>
    <lineage>
        <taxon>Bacteria</taxon>
        <taxon>Pseudomonadati</taxon>
        <taxon>Pseudomonadota</taxon>
        <taxon>Alphaproteobacteria</taxon>
        <taxon>Acetobacterales</taxon>
        <taxon>Roseomonadaceae</taxon>
        <taxon>Paracraurococcus</taxon>
    </lineage>
</organism>